<evidence type="ECO:0000256" key="10">
    <source>
        <dbReference type="SAM" id="SignalP"/>
    </source>
</evidence>
<dbReference type="InterPro" id="IPR023997">
    <property type="entry name" value="TonB-dep_OMP_SusC/RagA_CS"/>
</dbReference>
<keyword evidence="5 9" id="KW-0798">TonB box</keyword>
<dbReference type="Proteomes" id="UP001220610">
    <property type="component" value="Chromosome"/>
</dbReference>
<dbReference type="SUPFAM" id="SSF49464">
    <property type="entry name" value="Carboxypeptidase regulatory domain-like"/>
    <property type="match status" value="1"/>
</dbReference>
<comment type="subcellular location">
    <subcellularLocation>
        <location evidence="1 8">Cell outer membrane</location>
        <topology evidence="1 8">Multi-pass membrane protein</topology>
    </subcellularLocation>
</comment>
<evidence type="ECO:0000313" key="14">
    <source>
        <dbReference type="Proteomes" id="UP001220610"/>
    </source>
</evidence>
<dbReference type="PROSITE" id="PS00018">
    <property type="entry name" value="EF_HAND_1"/>
    <property type="match status" value="1"/>
</dbReference>
<dbReference type="Pfam" id="PF07715">
    <property type="entry name" value="Plug"/>
    <property type="match status" value="1"/>
</dbReference>
<feature type="signal peptide" evidence="10">
    <location>
        <begin position="1"/>
        <end position="17"/>
    </location>
</feature>
<keyword evidence="2 8" id="KW-0813">Transport</keyword>
<dbReference type="InterPro" id="IPR012910">
    <property type="entry name" value="Plug_dom"/>
</dbReference>
<dbReference type="InterPro" id="IPR037066">
    <property type="entry name" value="Plug_dom_sf"/>
</dbReference>
<evidence type="ECO:0000259" key="11">
    <source>
        <dbReference type="Pfam" id="PF00593"/>
    </source>
</evidence>
<dbReference type="EMBL" id="CP119311">
    <property type="protein sequence ID" value="WEK37989.1"/>
    <property type="molecule type" value="Genomic_DNA"/>
</dbReference>
<dbReference type="NCBIfam" id="TIGR04057">
    <property type="entry name" value="SusC_RagA_signa"/>
    <property type="match status" value="1"/>
</dbReference>
<evidence type="ECO:0000256" key="1">
    <source>
        <dbReference type="ARBA" id="ARBA00004571"/>
    </source>
</evidence>
<keyword evidence="3 8" id="KW-1134">Transmembrane beta strand</keyword>
<keyword evidence="4 8" id="KW-0812">Transmembrane</keyword>
<feature type="domain" description="TonB-dependent receptor plug" evidence="12">
    <location>
        <begin position="205"/>
        <end position="340"/>
    </location>
</feature>
<evidence type="ECO:0000256" key="7">
    <source>
        <dbReference type="ARBA" id="ARBA00023237"/>
    </source>
</evidence>
<dbReference type="InterPro" id="IPR039426">
    <property type="entry name" value="TonB-dep_rcpt-like"/>
</dbReference>
<keyword evidence="10" id="KW-0732">Signal</keyword>
<sequence>MRLTTFLLLIGCLHASANGHSQTISYSGRAVPAEILFRAIKQQTGYAVVCSKALLKDIPPVTIDARQLPLQTFLAQVFYQQPFDFTILGKTVSISRKRLSLLPDSVRLYKPVDVKGRVLNENGEPLMASIQVKGSSKGTTSDASGFFELQTVDDQAVLLVTGVNIEPLEVKLGGRSSIEIRVRTRVGALDETVVMAYGTTSRRLNTGNITRVGRQEIERQPVSNPLATLDGLVPGLVVTQTSGVPGAGFKVELRGRTAIDRRITDDQPLFLIDGVPFGPNNGWLSTMASAVGQPSQSYAENLQGGASPLDNINPQDIESIEILKDADATAIYGSRGANGVVLITTRKGKAGKLKIDFNNSLGAGRVGRKIRMLNTAEYLAMRNKAYANDNSLPTTANGMDMLAWDTTRYSNLFSQVQDGRADLYSAQLSLSGGNAQTQFLVSGAYRRETMLVDGPFANRRTTFHFNINHASADNRFKLLLSGGYTDGLNLLPRSDPYGTFLISLPHLKLYEDDGSLAMNEGGYTSGNPLANLKFTYAAGSYLMQGNLQLSYQLTKDLLFRTSLGYNTTQMDETSRNPGAAQNPANTINRTVYINTSRIGSWLLEPQLEYNRVLGGGQLKLLAGATLQSTDNAGTAITATGFSSDDQMGAIGAATTFTATSSKAEYRYQALFGRASYNWQQKYLVNVSARRDGSSRFGPGKQFATFAAAGAGWIFTNEKWLQDIDWLSFGKLRASYGTTGNDKISNYQYLDTWMATPSTYDNTGGLYPNKLFNPDYRWEKTEKLELAAELGFLKDRILLSLAWYQHRSSNQLVQYRLANMSGLGNVVANLPATVVNNGWEIMLNATPVKTTRFSWEATFNITVPRNRLQSFPGLANSSYANTYVEGQPLNLIYAYRNMGVDPATGFYAFEDLDKNGLINAADMQALGHRDPLFYGGLGNTLRYKQWTLDCTFSFRKQTGVNFLNGISNTPGSRFQNLPAAMNDLWEQPGQEAKYQRLGISGTANTTWTRFRSASNGIYSDASFIRLRNLQLAYQLPATLLGRAGISNARCYLQGQNLLTITGYEVGDPESQNLRSTPPLLTLTAGIQITL</sequence>
<dbReference type="GO" id="GO:0009279">
    <property type="term" value="C:cell outer membrane"/>
    <property type="evidence" value="ECO:0007669"/>
    <property type="project" value="UniProtKB-SubCell"/>
</dbReference>
<feature type="domain" description="TonB-dependent receptor-like beta-barrel" evidence="11">
    <location>
        <begin position="508"/>
        <end position="1037"/>
    </location>
</feature>
<evidence type="ECO:0000256" key="4">
    <source>
        <dbReference type="ARBA" id="ARBA00022692"/>
    </source>
</evidence>
<dbReference type="InterPro" id="IPR023996">
    <property type="entry name" value="TonB-dep_OMP_SusC/RagA"/>
</dbReference>
<evidence type="ECO:0000256" key="2">
    <source>
        <dbReference type="ARBA" id="ARBA00022448"/>
    </source>
</evidence>
<dbReference type="Pfam" id="PF13715">
    <property type="entry name" value="CarbopepD_reg_2"/>
    <property type="match status" value="1"/>
</dbReference>
<gene>
    <name evidence="13" type="ORF">P0Y53_10805</name>
</gene>
<dbReference type="InterPro" id="IPR018247">
    <property type="entry name" value="EF_Hand_1_Ca_BS"/>
</dbReference>
<reference evidence="13" key="1">
    <citation type="submission" date="2023-03" db="EMBL/GenBank/DDBJ databases">
        <title>Andean soil-derived lignocellulolytic bacterial consortium as a source of novel taxa and putative plastic-active enzymes.</title>
        <authorList>
            <person name="Diaz-Garcia L."/>
            <person name="Chuvochina M."/>
            <person name="Feuerriegel G."/>
            <person name="Bunk B."/>
            <person name="Sproer C."/>
            <person name="Streit W.R."/>
            <person name="Rodriguez L.M."/>
            <person name="Overmann J."/>
            <person name="Jimenez D.J."/>
        </authorList>
    </citation>
    <scope>NUCLEOTIDE SEQUENCE</scope>
    <source>
        <strain evidence="13">MAG 7</strain>
    </source>
</reference>
<dbReference type="InterPro" id="IPR008969">
    <property type="entry name" value="CarboxyPept-like_regulatory"/>
</dbReference>
<evidence type="ECO:0000256" key="8">
    <source>
        <dbReference type="PROSITE-ProRule" id="PRU01360"/>
    </source>
</evidence>
<feature type="chain" id="PRO_5042460364" evidence="10">
    <location>
        <begin position="18"/>
        <end position="1089"/>
    </location>
</feature>
<dbReference type="AlphaFoldDB" id="A0AAJ5WV56"/>
<dbReference type="InterPro" id="IPR036942">
    <property type="entry name" value="Beta-barrel_TonB_sf"/>
</dbReference>
<accession>A0AAJ5WV56</accession>
<evidence type="ECO:0000256" key="6">
    <source>
        <dbReference type="ARBA" id="ARBA00023136"/>
    </source>
</evidence>
<dbReference type="SUPFAM" id="SSF56935">
    <property type="entry name" value="Porins"/>
    <property type="match status" value="1"/>
</dbReference>
<dbReference type="Pfam" id="PF00593">
    <property type="entry name" value="TonB_dep_Rec_b-barrel"/>
    <property type="match status" value="1"/>
</dbReference>
<evidence type="ECO:0000256" key="5">
    <source>
        <dbReference type="ARBA" id="ARBA00023077"/>
    </source>
</evidence>
<evidence type="ECO:0000256" key="9">
    <source>
        <dbReference type="RuleBase" id="RU003357"/>
    </source>
</evidence>
<evidence type="ECO:0000259" key="12">
    <source>
        <dbReference type="Pfam" id="PF07715"/>
    </source>
</evidence>
<evidence type="ECO:0000256" key="3">
    <source>
        <dbReference type="ARBA" id="ARBA00022452"/>
    </source>
</evidence>
<dbReference type="Gene3D" id="2.40.170.20">
    <property type="entry name" value="TonB-dependent receptor, beta-barrel domain"/>
    <property type="match status" value="1"/>
</dbReference>
<protein>
    <submittedName>
        <fullName evidence="13">SusC/RagA family TonB-linked outer membrane protein</fullName>
    </submittedName>
</protein>
<dbReference type="NCBIfam" id="TIGR04056">
    <property type="entry name" value="OMP_RagA_SusC"/>
    <property type="match status" value="1"/>
</dbReference>
<comment type="similarity">
    <text evidence="8 9">Belongs to the TonB-dependent receptor family.</text>
</comment>
<proteinExistence type="inferred from homology"/>
<evidence type="ECO:0000313" key="13">
    <source>
        <dbReference type="EMBL" id="WEK37989.1"/>
    </source>
</evidence>
<name>A0AAJ5WV56_9BACT</name>
<organism evidence="13 14">
    <name type="scientific">Candidatus Pseudobacter hemicellulosilyticus</name>
    <dbReference type="NCBI Taxonomy" id="3121375"/>
    <lineage>
        <taxon>Bacteria</taxon>
        <taxon>Pseudomonadati</taxon>
        <taxon>Bacteroidota</taxon>
        <taxon>Chitinophagia</taxon>
        <taxon>Chitinophagales</taxon>
        <taxon>Chitinophagaceae</taxon>
        <taxon>Pseudobacter</taxon>
    </lineage>
</organism>
<dbReference type="Gene3D" id="2.170.130.10">
    <property type="entry name" value="TonB-dependent receptor, plug domain"/>
    <property type="match status" value="1"/>
</dbReference>
<dbReference type="InterPro" id="IPR000531">
    <property type="entry name" value="Beta-barrel_TonB"/>
</dbReference>
<keyword evidence="7 8" id="KW-0998">Cell outer membrane</keyword>
<dbReference type="PROSITE" id="PS52016">
    <property type="entry name" value="TONB_DEPENDENT_REC_3"/>
    <property type="match status" value="1"/>
</dbReference>
<keyword evidence="6 8" id="KW-0472">Membrane</keyword>